<feature type="compositionally biased region" description="Low complexity" evidence="1">
    <location>
        <begin position="283"/>
        <end position="297"/>
    </location>
</feature>
<feature type="region of interest" description="Disordered" evidence="1">
    <location>
        <begin position="396"/>
        <end position="543"/>
    </location>
</feature>
<dbReference type="InterPro" id="IPR050951">
    <property type="entry name" value="Retrovirus_Pol_polyprotein"/>
</dbReference>
<dbReference type="EMBL" id="JABANM010002557">
    <property type="protein sequence ID" value="KAF4752365.1"/>
    <property type="molecule type" value="Genomic_DNA"/>
</dbReference>
<dbReference type="InterPro" id="IPR001584">
    <property type="entry name" value="Integrase_cat-core"/>
</dbReference>
<gene>
    <name evidence="3" type="ORF">FOZ62_026714</name>
</gene>
<comment type="caution">
    <text evidence="3">The sequence shown here is derived from an EMBL/GenBank/DDBJ whole genome shotgun (WGS) entry which is preliminary data.</text>
</comment>
<feature type="compositionally biased region" description="Basic residues" evidence="1">
    <location>
        <begin position="509"/>
        <end position="525"/>
    </location>
</feature>
<feature type="region of interest" description="Disordered" evidence="1">
    <location>
        <begin position="279"/>
        <end position="314"/>
    </location>
</feature>
<reference evidence="3 4" key="1">
    <citation type="submission" date="2020-04" db="EMBL/GenBank/DDBJ databases">
        <title>Perkinsus olseni comparative genomics.</title>
        <authorList>
            <person name="Bogema D.R."/>
        </authorList>
    </citation>
    <scope>NUCLEOTIDE SEQUENCE [LARGE SCALE GENOMIC DNA]</scope>
    <source>
        <strain evidence="3">ATCC PRA-205</strain>
    </source>
</reference>
<dbReference type="GO" id="GO:0015074">
    <property type="term" value="P:DNA integration"/>
    <property type="evidence" value="ECO:0007669"/>
    <property type="project" value="InterPro"/>
</dbReference>
<dbReference type="PANTHER" id="PTHR37984:SF5">
    <property type="entry name" value="PROTEIN NYNRIN-LIKE"/>
    <property type="match status" value="1"/>
</dbReference>
<feature type="non-terminal residue" evidence="3">
    <location>
        <position position="984"/>
    </location>
</feature>
<feature type="compositionally biased region" description="Low complexity" evidence="1">
    <location>
        <begin position="401"/>
        <end position="431"/>
    </location>
</feature>
<dbReference type="SUPFAM" id="SSF53098">
    <property type="entry name" value="Ribonuclease H-like"/>
    <property type="match status" value="1"/>
</dbReference>
<dbReference type="Gene3D" id="3.30.420.10">
    <property type="entry name" value="Ribonuclease H-like superfamily/Ribonuclease H"/>
    <property type="match status" value="1"/>
</dbReference>
<dbReference type="PANTHER" id="PTHR37984">
    <property type="entry name" value="PROTEIN CBG26694"/>
    <property type="match status" value="1"/>
</dbReference>
<name>A0A7J6U4U7_PEROL</name>
<dbReference type="Proteomes" id="UP000574390">
    <property type="component" value="Unassembled WGS sequence"/>
</dbReference>
<proteinExistence type="predicted"/>
<protein>
    <recommendedName>
        <fullName evidence="2">Integrase catalytic domain-containing protein</fullName>
    </recommendedName>
</protein>
<accession>A0A7J6U4U7</accession>
<dbReference type="AlphaFoldDB" id="A0A7J6U4U7"/>
<dbReference type="InterPro" id="IPR012337">
    <property type="entry name" value="RNaseH-like_sf"/>
</dbReference>
<evidence type="ECO:0000259" key="2">
    <source>
        <dbReference type="PROSITE" id="PS50994"/>
    </source>
</evidence>
<dbReference type="InterPro" id="IPR036397">
    <property type="entry name" value="RNaseH_sf"/>
</dbReference>
<dbReference type="PROSITE" id="PS50994">
    <property type="entry name" value="INTEGRASE"/>
    <property type="match status" value="1"/>
</dbReference>
<dbReference type="GO" id="GO:0003676">
    <property type="term" value="F:nucleic acid binding"/>
    <property type="evidence" value="ECO:0007669"/>
    <property type="project" value="InterPro"/>
</dbReference>
<evidence type="ECO:0000313" key="4">
    <source>
        <dbReference type="Proteomes" id="UP000574390"/>
    </source>
</evidence>
<evidence type="ECO:0000256" key="1">
    <source>
        <dbReference type="SAM" id="MobiDB-lite"/>
    </source>
</evidence>
<organism evidence="3 4">
    <name type="scientific">Perkinsus olseni</name>
    <name type="common">Perkinsus atlanticus</name>
    <dbReference type="NCBI Taxonomy" id="32597"/>
    <lineage>
        <taxon>Eukaryota</taxon>
        <taxon>Sar</taxon>
        <taxon>Alveolata</taxon>
        <taxon>Perkinsozoa</taxon>
        <taxon>Perkinsea</taxon>
        <taxon>Perkinsida</taxon>
        <taxon>Perkinsidae</taxon>
        <taxon>Perkinsus</taxon>
    </lineage>
</organism>
<feature type="compositionally biased region" description="Acidic residues" evidence="1">
    <location>
        <begin position="487"/>
        <end position="496"/>
    </location>
</feature>
<feature type="domain" description="Integrase catalytic" evidence="2">
    <location>
        <begin position="1"/>
        <end position="146"/>
    </location>
</feature>
<evidence type="ECO:0000313" key="3">
    <source>
        <dbReference type="EMBL" id="KAF4752365.1"/>
    </source>
</evidence>
<feature type="compositionally biased region" description="Polar residues" evidence="1">
    <location>
        <begin position="462"/>
        <end position="478"/>
    </location>
</feature>
<sequence length="984" mass="109344">GSTTSSPRKRYILLVHDAITSFTCARILSDASALSVSDAFHSIWCEMGAPSVLVTDKDMSAFINRQVKKNLISHGVRHLVLPPYSPHLSFWERIHRDYVQMSRSINSQVNSENDYIRSYLLAIRAHNCTAKGWIPFTPASLHFTYHQRLPGDPPASSDIINYDALSAGTIDTDNFGFARAMLPFVKDIQDDVASSINEYIEYWYHKQAEYRKKINLSTEKTYPDPKPFDIVFVTNQSDIGWTIGNKMKSRWEGPYTIAKVSTSSTALVAPELILPNRKIWERSNPGSSSSTSPPSSSDIDDSDDPNPTKMIDDHDYNESSIDQLFKGHELQLVSLKNVVHAKAFQDLVRDQHLRGQRIYVDHRGAIKSIESTGSEVRDLQLVREVRTEDAINDAIAEWRRSTTTPPSSSSGDDGLIDGTQQQDQQPPASDPITQDAPEDQPSNDHPHSTQQDEGPSSDEDNPLSTGNYPAVPNNQPTQDDNITSDIDHDDNDDINAAEEVLVSPPQRRVQSRRRHQGGKGKGKAKDRHDRAPTSIKIPRPLPSTISGLRRHLPLLDQPTLGAILKTYPPDGSVVVSISSSRPNQGAAIVAFSDEDEGRVYITKIKDDHARLRKCYPTDLIYICGSSSVLTRQLRSLIIELHHSLGIDDPWNIMAPDLLAIADSNDCIYPTSRSGSVNDLTFNPQGLDNYRALCWSYRTVGSEDYDRLIYGRSFLPTVDHPPVSPDVITKYKSLAEEGTSTWCPLSDDHVEPVSPSYPDRVVNITPEIYTDFEIALSNLKVSKPGSICPGVWANLSPIYRQFILTGETASLLSLQGPITTTRLADLDLISVPRISTLGIFLRYISVLSIEISAGHINYDKDHQRIIGITPLTGFDLPQIQKSSTVIIPLPRDLYEALIKQNYIAKMTLFNGVISDGSDAGIRDIIYRAGPISRDLILRNVAYIGHLSTSSADLQVIDKLIRGMSAYQTVEDGISLETNQEDPTES</sequence>